<keyword evidence="6" id="KW-0227">DNA damage</keyword>
<keyword evidence="10" id="KW-0238">DNA-binding</keyword>
<proteinExistence type="inferred from homology"/>
<dbReference type="InterPro" id="IPR035937">
    <property type="entry name" value="FPG_N"/>
</dbReference>
<dbReference type="InterPro" id="IPR015886">
    <property type="entry name" value="H2TH_FPG"/>
</dbReference>
<dbReference type="RefSeq" id="WP_166508574.1">
    <property type="nucleotide sequence ID" value="NZ_CP043026.1"/>
</dbReference>
<evidence type="ECO:0000256" key="8">
    <source>
        <dbReference type="ARBA" id="ARBA00022801"/>
    </source>
</evidence>
<keyword evidence="11" id="KW-0234">DNA repair</keyword>
<dbReference type="Pfam" id="PF01149">
    <property type="entry name" value="Fapy_DNA_glyco"/>
    <property type="match status" value="1"/>
</dbReference>
<keyword evidence="20" id="KW-1185">Reference proteome</keyword>
<keyword evidence="13" id="KW-0511">Multifunctional enzyme</keyword>
<evidence type="ECO:0000313" key="20">
    <source>
        <dbReference type="Proteomes" id="UP000323144"/>
    </source>
</evidence>
<dbReference type="InterPro" id="IPR010663">
    <property type="entry name" value="Znf_FPG/IleRS"/>
</dbReference>
<evidence type="ECO:0000313" key="19">
    <source>
        <dbReference type="EMBL" id="QEH62208.1"/>
    </source>
</evidence>
<dbReference type="PANTHER" id="PTHR22993">
    <property type="entry name" value="FORMAMIDOPYRIMIDINE-DNA GLYCOSYLASE"/>
    <property type="match status" value="1"/>
</dbReference>
<dbReference type="GO" id="GO:0003684">
    <property type="term" value="F:damaged DNA binding"/>
    <property type="evidence" value="ECO:0007669"/>
    <property type="project" value="InterPro"/>
</dbReference>
<evidence type="ECO:0000256" key="6">
    <source>
        <dbReference type="ARBA" id="ARBA00022763"/>
    </source>
</evidence>
<dbReference type="InterPro" id="IPR000214">
    <property type="entry name" value="Znf_DNA_glyclase/AP_lyase"/>
</dbReference>
<evidence type="ECO:0000256" key="11">
    <source>
        <dbReference type="ARBA" id="ARBA00023204"/>
    </source>
</evidence>
<gene>
    <name evidence="19" type="primary">mutM</name>
    <name evidence="19" type="ORF">SCHIN_v1c10150</name>
</gene>
<dbReference type="Gene3D" id="1.10.8.50">
    <property type="match status" value="1"/>
</dbReference>
<evidence type="ECO:0000256" key="7">
    <source>
        <dbReference type="ARBA" id="ARBA00022771"/>
    </source>
</evidence>
<dbReference type="GO" id="GO:0140078">
    <property type="term" value="F:class I DNA-(apurinic or apyrimidinic site) endonuclease activity"/>
    <property type="evidence" value="ECO:0007669"/>
    <property type="project" value="UniProtKB-EC"/>
</dbReference>
<dbReference type="SUPFAM" id="SSF46946">
    <property type="entry name" value="S13-like H2TH domain"/>
    <property type="match status" value="1"/>
</dbReference>
<evidence type="ECO:0000256" key="14">
    <source>
        <dbReference type="ARBA" id="ARBA00023295"/>
    </source>
</evidence>
<feature type="domain" description="FPG-type" evidence="17">
    <location>
        <begin position="241"/>
        <end position="275"/>
    </location>
</feature>
<dbReference type="InterPro" id="IPR020629">
    <property type="entry name" value="FPG_Glyclase"/>
</dbReference>
<organism evidence="19 20">
    <name type="scientific">Spiroplasma chinense</name>
    <dbReference type="NCBI Taxonomy" id="216932"/>
    <lineage>
        <taxon>Bacteria</taxon>
        <taxon>Bacillati</taxon>
        <taxon>Mycoplasmatota</taxon>
        <taxon>Mollicutes</taxon>
        <taxon>Entomoplasmatales</taxon>
        <taxon>Spiroplasmataceae</taxon>
        <taxon>Spiroplasma</taxon>
    </lineage>
</organism>
<dbReference type="Pfam" id="PF06831">
    <property type="entry name" value="H2TH"/>
    <property type="match status" value="1"/>
</dbReference>
<evidence type="ECO:0000256" key="13">
    <source>
        <dbReference type="ARBA" id="ARBA00023268"/>
    </source>
</evidence>
<keyword evidence="8" id="KW-0378">Hydrolase</keyword>
<dbReference type="PROSITE" id="PS51068">
    <property type="entry name" value="FPG_CAT"/>
    <property type="match status" value="1"/>
</dbReference>
<dbReference type="SUPFAM" id="SSF57716">
    <property type="entry name" value="Glucocorticoid receptor-like (DNA-binding domain)"/>
    <property type="match status" value="1"/>
</dbReference>
<evidence type="ECO:0000259" key="17">
    <source>
        <dbReference type="PROSITE" id="PS51066"/>
    </source>
</evidence>
<evidence type="ECO:0000256" key="1">
    <source>
        <dbReference type="ARBA" id="ARBA00001668"/>
    </source>
</evidence>
<dbReference type="GO" id="GO:0006284">
    <property type="term" value="P:base-excision repair"/>
    <property type="evidence" value="ECO:0007669"/>
    <property type="project" value="InterPro"/>
</dbReference>
<dbReference type="Gene3D" id="3.20.190.10">
    <property type="entry name" value="MutM-like, N-terminal"/>
    <property type="match status" value="1"/>
</dbReference>
<keyword evidence="5" id="KW-0479">Metal-binding</keyword>
<name>A0A5B9Y4W3_9MOLU</name>
<evidence type="ECO:0000256" key="3">
    <source>
        <dbReference type="ARBA" id="ARBA00009409"/>
    </source>
</evidence>
<comment type="cofactor">
    <cofactor evidence="2">
        <name>Zn(2+)</name>
        <dbReference type="ChEBI" id="CHEBI:29105"/>
    </cofactor>
</comment>
<evidence type="ECO:0000256" key="4">
    <source>
        <dbReference type="ARBA" id="ARBA00011245"/>
    </source>
</evidence>
<comment type="catalytic activity">
    <reaction evidence="1">
        <text>Hydrolysis of DNA containing ring-opened 7-methylguanine residues, releasing 2,6-diamino-4-hydroxy-5-(N-methyl)formamidopyrimidine.</text>
        <dbReference type="EC" id="3.2.2.23"/>
    </reaction>
</comment>
<dbReference type="GO" id="GO:0034039">
    <property type="term" value="F:8-oxo-7,8-dihydroguanine DNA N-glycosylase activity"/>
    <property type="evidence" value="ECO:0007669"/>
    <property type="project" value="TreeGrafter"/>
</dbReference>
<evidence type="ECO:0000256" key="10">
    <source>
        <dbReference type="ARBA" id="ARBA00023125"/>
    </source>
</evidence>
<sequence>MPELPEVETVIRVLNEKLKNLKVTKVEMFYPKLLKSSISIEDFSQDLKGRVIEKVDRIAKHILFILGDKVLISHLRMEGKWFVFDKDNEQDIKHTLARFELSENKVMIYSDTRKFGTLHYQDIKEFKKLKPIVTVGPEPFDPIVNGNFLHEKIKKSTKAIKTILLDQTIISGIGNIYANEIMFDAKISPFRAGKDISPEEAQRIVDSSVKILNRAIELGGSTIDTYQPEQGIDGKFQNELKVHMKNKTTCLVCGGEIKKVQLNGRGTYYCELCQK</sequence>
<dbReference type="PROSITE" id="PS01242">
    <property type="entry name" value="ZF_FPG_1"/>
    <property type="match status" value="1"/>
</dbReference>
<dbReference type="InterPro" id="IPR012319">
    <property type="entry name" value="FPG_cat"/>
</dbReference>
<keyword evidence="9" id="KW-0862">Zinc</keyword>
<protein>
    <submittedName>
        <fullName evidence="19">Formamidopyrimidine-DNA glycosylase</fullName>
    </submittedName>
</protein>
<evidence type="ECO:0000256" key="2">
    <source>
        <dbReference type="ARBA" id="ARBA00001947"/>
    </source>
</evidence>
<dbReference type="Proteomes" id="UP000323144">
    <property type="component" value="Chromosome"/>
</dbReference>
<keyword evidence="7 16" id="KW-0863">Zinc-finger</keyword>
<dbReference type="EMBL" id="CP043026">
    <property type="protein sequence ID" value="QEH62208.1"/>
    <property type="molecule type" value="Genomic_DNA"/>
</dbReference>
<dbReference type="KEGG" id="schi:SCHIN_v1c10150"/>
<dbReference type="PROSITE" id="PS51066">
    <property type="entry name" value="ZF_FPG_2"/>
    <property type="match status" value="1"/>
</dbReference>
<comment type="catalytic activity">
    <reaction evidence="15">
        <text>2'-deoxyribonucleotide-(2'-deoxyribose 5'-phosphate)-2'-deoxyribonucleotide-DNA = a 3'-end 2'-deoxyribonucleotide-(2,3-dehydro-2,3-deoxyribose 5'-phosphate)-DNA + a 5'-end 5'-phospho-2'-deoxyribonucleoside-DNA + H(+)</text>
        <dbReference type="Rhea" id="RHEA:66592"/>
        <dbReference type="Rhea" id="RHEA-COMP:13180"/>
        <dbReference type="Rhea" id="RHEA-COMP:16897"/>
        <dbReference type="Rhea" id="RHEA-COMP:17067"/>
        <dbReference type="ChEBI" id="CHEBI:15378"/>
        <dbReference type="ChEBI" id="CHEBI:136412"/>
        <dbReference type="ChEBI" id="CHEBI:157695"/>
        <dbReference type="ChEBI" id="CHEBI:167181"/>
        <dbReference type="EC" id="4.2.99.18"/>
    </reaction>
</comment>
<reference evidence="19 20" key="1">
    <citation type="submission" date="2019-08" db="EMBL/GenBank/DDBJ databases">
        <title>Complete genome sequence of Spiroplasma chinense CCH (DSM 19755).</title>
        <authorList>
            <person name="Shen H.-Y."/>
            <person name="Lin Y.-C."/>
            <person name="Chou L."/>
            <person name="Kuo C.-H."/>
        </authorList>
    </citation>
    <scope>NUCLEOTIDE SEQUENCE [LARGE SCALE GENOMIC DNA]</scope>
    <source>
        <strain evidence="19 20">CCH</strain>
    </source>
</reference>
<dbReference type="NCBIfam" id="NF002211">
    <property type="entry name" value="PRK01103.1"/>
    <property type="match status" value="1"/>
</dbReference>
<dbReference type="SMART" id="SM01232">
    <property type="entry name" value="H2TH"/>
    <property type="match status" value="1"/>
</dbReference>
<feature type="domain" description="Formamidopyrimidine-DNA glycosylase catalytic" evidence="18">
    <location>
        <begin position="2"/>
        <end position="116"/>
    </location>
</feature>
<dbReference type="AlphaFoldDB" id="A0A5B9Y4W3"/>
<evidence type="ECO:0000259" key="18">
    <source>
        <dbReference type="PROSITE" id="PS51068"/>
    </source>
</evidence>
<evidence type="ECO:0000256" key="5">
    <source>
        <dbReference type="ARBA" id="ARBA00022723"/>
    </source>
</evidence>
<keyword evidence="12" id="KW-0456">Lyase</keyword>
<accession>A0A5B9Y4W3</accession>
<dbReference type="FunFam" id="1.10.8.50:FF:000003">
    <property type="entry name" value="Formamidopyrimidine-DNA glycosylase"/>
    <property type="match status" value="1"/>
</dbReference>
<comment type="subunit">
    <text evidence="4">Monomer.</text>
</comment>
<comment type="similarity">
    <text evidence="3">Belongs to the FPG family.</text>
</comment>
<dbReference type="CDD" id="cd08966">
    <property type="entry name" value="EcFpg-like_N"/>
    <property type="match status" value="1"/>
</dbReference>
<evidence type="ECO:0000256" key="15">
    <source>
        <dbReference type="ARBA" id="ARBA00044632"/>
    </source>
</evidence>
<dbReference type="InterPro" id="IPR010979">
    <property type="entry name" value="Ribosomal_uS13-like_H2TH"/>
</dbReference>
<dbReference type="GO" id="GO:0008270">
    <property type="term" value="F:zinc ion binding"/>
    <property type="evidence" value="ECO:0007669"/>
    <property type="project" value="UniProtKB-KW"/>
</dbReference>
<evidence type="ECO:0000256" key="12">
    <source>
        <dbReference type="ARBA" id="ARBA00023239"/>
    </source>
</evidence>
<dbReference type="SMART" id="SM00898">
    <property type="entry name" value="Fapy_DNA_glyco"/>
    <property type="match status" value="1"/>
</dbReference>
<dbReference type="PANTHER" id="PTHR22993:SF9">
    <property type="entry name" value="FORMAMIDOPYRIMIDINE-DNA GLYCOSYLASE"/>
    <property type="match status" value="1"/>
</dbReference>
<evidence type="ECO:0000256" key="16">
    <source>
        <dbReference type="PROSITE-ProRule" id="PRU00391"/>
    </source>
</evidence>
<evidence type="ECO:0000256" key="9">
    <source>
        <dbReference type="ARBA" id="ARBA00022833"/>
    </source>
</evidence>
<keyword evidence="14" id="KW-0326">Glycosidase</keyword>
<dbReference type="SUPFAM" id="SSF81624">
    <property type="entry name" value="N-terminal domain of MutM-like DNA repair proteins"/>
    <property type="match status" value="1"/>
</dbReference>
<dbReference type="GO" id="GO:0003690">
    <property type="term" value="F:double-stranded DNA binding"/>
    <property type="evidence" value="ECO:0007669"/>
    <property type="project" value="UniProtKB-ARBA"/>
</dbReference>
<dbReference type="InterPro" id="IPR015887">
    <property type="entry name" value="DNA_glyclase_Znf_dom_DNA_BS"/>
</dbReference>
<dbReference type="NCBIfam" id="TIGR00577">
    <property type="entry name" value="fpg"/>
    <property type="match status" value="1"/>
</dbReference>
<dbReference type="Pfam" id="PF06827">
    <property type="entry name" value="zf-FPG_IleRS"/>
    <property type="match status" value="1"/>
</dbReference>